<keyword evidence="7" id="KW-0325">Glycoprotein</keyword>
<accession>A0A8R1YBJ1</accession>
<dbReference type="InterPro" id="IPR029058">
    <property type="entry name" value="AB_hydrolase_fold"/>
</dbReference>
<dbReference type="Proteomes" id="UP000005239">
    <property type="component" value="Unassembled WGS sequence"/>
</dbReference>
<keyword evidence="5" id="KW-0442">Lipid degradation</keyword>
<dbReference type="OrthoDB" id="9974421at2759"/>
<name>A0A2A6BRH7_PRIPA</name>
<dbReference type="GO" id="GO:0016042">
    <property type="term" value="P:lipid catabolic process"/>
    <property type="evidence" value="ECO:0007669"/>
    <property type="project" value="UniProtKB-KW"/>
</dbReference>
<evidence type="ECO:0000256" key="3">
    <source>
        <dbReference type="ARBA" id="ARBA00022729"/>
    </source>
</evidence>
<keyword evidence="3" id="KW-0732">Signal</keyword>
<evidence type="ECO:0000256" key="5">
    <source>
        <dbReference type="ARBA" id="ARBA00022963"/>
    </source>
</evidence>
<evidence type="ECO:0000256" key="6">
    <source>
        <dbReference type="ARBA" id="ARBA00023098"/>
    </source>
</evidence>
<evidence type="ECO:0000313" key="9">
    <source>
        <dbReference type="EnsemblMetazoa" id="PPA06346.1"/>
    </source>
</evidence>
<dbReference type="AlphaFoldDB" id="A0A2A6BRH7"/>
<dbReference type="GO" id="GO:0006629">
    <property type="term" value="P:lipid metabolic process"/>
    <property type="evidence" value="ECO:0000318"/>
    <property type="project" value="GO_Central"/>
</dbReference>
<organism evidence="9 10">
    <name type="scientific">Pristionchus pacificus</name>
    <name type="common">Parasitic nematode worm</name>
    <dbReference type="NCBI Taxonomy" id="54126"/>
    <lineage>
        <taxon>Eukaryota</taxon>
        <taxon>Metazoa</taxon>
        <taxon>Ecdysozoa</taxon>
        <taxon>Nematoda</taxon>
        <taxon>Chromadorea</taxon>
        <taxon>Rhabditida</taxon>
        <taxon>Rhabditina</taxon>
        <taxon>Diplogasteromorpha</taxon>
        <taxon>Diplogasteroidea</taxon>
        <taxon>Neodiplogasteridae</taxon>
        <taxon>Pristionchus</taxon>
    </lineage>
</organism>
<dbReference type="GO" id="GO:0016298">
    <property type="term" value="F:lipase activity"/>
    <property type="evidence" value="ECO:0000318"/>
    <property type="project" value="GO_Central"/>
</dbReference>
<accession>A0A2A6BRH7</accession>
<dbReference type="InterPro" id="IPR006693">
    <property type="entry name" value="AB_hydrolase_lipase"/>
</dbReference>
<evidence type="ECO:0000256" key="4">
    <source>
        <dbReference type="ARBA" id="ARBA00022801"/>
    </source>
</evidence>
<dbReference type="Gene3D" id="3.40.50.1820">
    <property type="entry name" value="alpha/beta hydrolase"/>
    <property type="match status" value="2"/>
</dbReference>
<dbReference type="SUPFAM" id="SSF53474">
    <property type="entry name" value="alpha/beta-Hydrolases"/>
    <property type="match status" value="1"/>
</dbReference>
<keyword evidence="8" id="KW-0458">Lysosome</keyword>
<comment type="subcellular location">
    <subcellularLocation>
        <location evidence="1">Lysosome lumen</location>
    </subcellularLocation>
</comment>
<dbReference type="PANTHER" id="PTHR11005">
    <property type="entry name" value="LYSOSOMAL ACID LIPASE-RELATED"/>
    <property type="match status" value="1"/>
</dbReference>
<keyword evidence="10" id="KW-1185">Reference proteome</keyword>
<gene>
    <name evidence="9" type="primary">WBGene00095900</name>
</gene>
<comment type="similarity">
    <text evidence="2">Belongs to the AB hydrolase superfamily. Lipase family.</text>
</comment>
<evidence type="ECO:0000256" key="8">
    <source>
        <dbReference type="ARBA" id="ARBA00023228"/>
    </source>
</evidence>
<keyword evidence="4" id="KW-0378">Hydrolase</keyword>
<dbReference type="EnsemblMetazoa" id="PPA06346.1">
    <property type="protein sequence ID" value="PPA06346.1"/>
    <property type="gene ID" value="WBGene00095900"/>
</dbReference>
<evidence type="ECO:0000313" key="10">
    <source>
        <dbReference type="Proteomes" id="UP000005239"/>
    </source>
</evidence>
<sequence>MNPLYESCTEIRMLRAIILLALFALASCEKVDDPELLMTATEMIRYWGYPAEDHNATTKDGYVLGLQRIPQGIKGPTPACRPVVLMQHGLESDSTSWIANLPEQSAAFLFADAGFDVWLGNARGNTYSKNHVNLSSKDENWDEMAQYDIPGMIDYILQTTGQESLYYIGHSQGTLTMFSMLSQDPEHAAKVKSFFALAPVGSVAHIEGALKTFCDQLGADIELFDELFGSKEFLPNSELMDLIAQWVCGTTEKGEDRCDNILEKIVGPETDDQFNKSRIEVYISHNPAGTSTQNIAHWAQMVEQGTVNRFDWGNTKTNYQHYGQNTPPTYDFSTITTDMYLFWSDADYLADETDIKEYLIPALNPNYVKLFQYVAGFTHLDFIWGLRATNDLYNPIIEIIKTDLGGSSRIEVYISHHPAGTSTQNVVHCAQMQGSVNRFDWGSTKKSYDHYNTPPKYEFSTIKTDMYLYWSDSNWLADEQDIRGAQSVKLFQQVSGFTHVDFMWGLRATEDLYNPIIEVVKAEKGGTVQR</sequence>
<protein>
    <submittedName>
        <fullName evidence="9">Hydrolase</fullName>
    </submittedName>
</protein>
<evidence type="ECO:0000256" key="7">
    <source>
        <dbReference type="ARBA" id="ARBA00023180"/>
    </source>
</evidence>
<reference evidence="9" key="2">
    <citation type="submission" date="2022-06" db="UniProtKB">
        <authorList>
            <consortium name="EnsemblMetazoa"/>
        </authorList>
    </citation>
    <scope>IDENTIFICATION</scope>
    <source>
        <strain evidence="9">PS312</strain>
    </source>
</reference>
<evidence type="ECO:0000256" key="1">
    <source>
        <dbReference type="ARBA" id="ARBA00004227"/>
    </source>
</evidence>
<keyword evidence="6" id="KW-0443">Lipid metabolism</keyword>
<reference evidence="10" key="1">
    <citation type="journal article" date="2008" name="Nat. Genet.">
        <title>The Pristionchus pacificus genome provides a unique perspective on nematode lifestyle and parasitism.</title>
        <authorList>
            <person name="Dieterich C."/>
            <person name="Clifton S.W."/>
            <person name="Schuster L.N."/>
            <person name="Chinwalla A."/>
            <person name="Delehaunty K."/>
            <person name="Dinkelacker I."/>
            <person name="Fulton L."/>
            <person name="Fulton R."/>
            <person name="Godfrey J."/>
            <person name="Minx P."/>
            <person name="Mitreva M."/>
            <person name="Roeseler W."/>
            <person name="Tian H."/>
            <person name="Witte H."/>
            <person name="Yang S.P."/>
            <person name="Wilson R.K."/>
            <person name="Sommer R.J."/>
        </authorList>
    </citation>
    <scope>NUCLEOTIDE SEQUENCE [LARGE SCALE GENOMIC DNA]</scope>
    <source>
        <strain evidence="10">PS312</strain>
    </source>
</reference>
<dbReference type="Pfam" id="PF04083">
    <property type="entry name" value="Abhydro_lipase"/>
    <property type="match status" value="1"/>
</dbReference>
<dbReference type="FunFam" id="3.40.50.1820:FF:000021">
    <property type="entry name" value="Lipase"/>
    <property type="match status" value="1"/>
</dbReference>
<dbReference type="GO" id="GO:0043202">
    <property type="term" value="C:lysosomal lumen"/>
    <property type="evidence" value="ECO:0007669"/>
    <property type="project" value="UniProtKB-SubCell"/>
</dbReference>
<evidence type="ECO:0000256" key="2">
    <source>
        <dbReference type="ARBA" id="ARBA00010701"/>
    </source>
</evidence>
<proteinExistence type="inferred from homology"/>